<proteinExistence type="predicted"/>
<organism evidence="3 4">
    <name type="scientific">Chrysochromulina ericina virus CeV-01B</name>
    <dbReference type="NCBI Taxonomy" id="3070830"/>
    <lineage>
        <taxon>Viruses</taxon>
        <taxon>Varidnaviria</taxon>
        <taxon>Bamfordvirae</taxon>
        <taxon>Nucleocytoviricota</taxon>
        <taxon>Megaviricetes</taxon>
        <taxon>Imitervirales</taxon>
        <taxon>Mesomimiviridae</taxon>
        <taxon>Tethysvirus</taxon>
        <taxon>Tethysvirus raunefjordenense</taxon>
    </lineage>
</organism>
<protein>
    <recommendedName>
        <fullName evidence="2">Apple domain-containing protein</fullName>
    </recommendedName>
</protein>
<feature type="transmembrane region" description="Helical" evidence="1">
    <location>
        <begin position="12"/>
        <end position="31"/>
    </location>
</feature>
<dbReference type="PROSITE" id="PS50948">
    <property type="entry name" value="PAN"/>
    <property type="match status" value="1"/>
</dbReference>
<keyword evidence="4" id="KW-1185">Reference proteome</keyword>
<dbReference type="InterPro" id="IPR003609">
    <property type="entry name" value="Pan_app"/>
</dbReference>
<sequence length="433" mass="46151">MTLYNESNIKSILLILLCLIILSILFCIVTSKFREGLDNTVGLTDFTHSDPNIKPTPLPDICIGNGNFISQPNSTIPVTATAGYLHSNIGACENECTPERGCFAVSFDQASKDVMKKCNIYSGATSVGENTTKAGLLCSRISPTCSVGGYKLNNTSSNLATVIKLNGGESFSHSAEVWCAVECNNRADCIGYLYDNKSKDWLKQCKLFSKNSGSQSGFPVAGICSRSLVSASYFNGTWQTMPCPGWSALETNKKIVFKVDGNKVEMTPLDPTLLSRNGKCNAIIDGDGISGSWANGIKISGVLKGNKIYWDKNCFYEKISSSTNIPEWHLAPAGSTTCDSGTNASSGECEAIVKSLATKNKRVPGRSMQFASGFELVEPCGDGRTGWGNVPLGCSAQTGGDWAAHYKTGSVNCNSGIYQLVCSGKAPPDSSAH</sequence>
<keyword evidence="1" id="KW-0812">Transmembrane</keyword>
<keyword evidence="1" id="KW-1133">Transmembrane helix</keyword>
<gene>
    <name evidence="3" type="ORF">ceV_298</name>
</gene>
<dbReference type="Proteomes" id="UP000203826">
    <property type="component" value="Segment"/>
</dbReference>
<keyword evidence="1" id="KW-0472">Membrane</keyword>
<evidence type="ECO:0000313" key="3">
    <source>
        <dbReference type="EMBL" id="ALH23204.1"/>
    </source>
</evidence>
<evidence type="ECO:0000259" key="2">
    <source>
        <dbReference type="PROSITE" id="PS50948"/>
    </source>
</evidence>
<accession>A0A0N9QJ81</accession>
<dbReference type="EMBL" id="KT820662">
    <property type="protein sequence ID" value="ALH23204.1"/>
    <property type="molecule type" value="Genomic_DNA"/>
</dbReference>
<evidence type="ECO:0000313" key="4">
    <source>
        <dbReference type="Proteomes" id="UP000203826"/>
    </source>
</evidence>
<evidence type="ECO:0000256" key="1">
    <source>
        <dbReference type="SAM" id="Phobius"/>
    </source>
</evidence>
<feature type="domain" description="Apple" evidence="2">
    <location>
        <begin position="62"/>
        <end position="145"/>
    </location>
</feature>
<name>A0A0N9QJ81_9VIRU</name>
<dbReference type="KEGG" id="vg:26049165"/>
<reference evidence="3 4" key="1">
    <citation type="journal article" date="2015" name="Genome Announc.">
        <title>The 474-Kilobase-Pair Complete Genome Sequence of CeV-01B, a Virus Infecting Haptolina (Chrysochromulina) ericina (Prymnesiophyceae).</title>
        <authorList>
            <person name="Gallot-Lavallee L."/>
            <person name="Pagarete A."/>
            <person name="Legendre M."/>
            <person name="Santini S."/>
            <person name="Sandaa R.A."/>
            <person name="Himmelbauer H."/>
            <person name="Ogata H."/>
            <person name="Bratbak G."/>
            <person name="Claverie J.M."/>
        </authorList>
    </citation>
    <scope>NUCLEOTIDE SEQUENCE [LARGE SCALE GENOMIC DNA]</scope>
    <source>
        <strain evidence="3">CeV-01B</strain>
    </source>
</reference>